<evidence type="ECO:0000256" key="1">
    <source>
        <dbReference type="SAM" id="MobiDB-lite"/>
    </source>
</evidence>
<sequence length="177" mass="18520">MIGYRRYAPTAKKIVVTAKVRRPPNAITESPPIPGPTIEASFITIPRATFPAGNFSDGKIVGMIAPAAGAPKASPAPMMNTNIAMTKSGILGAATKTRISAINALNKSAPIITNFLGKRSAHTPPTGASITPDKTRAARMRPREVAFPPVSKTVTASAIGNAVAPTLTRSPDVQRRR</sequence>
<feature type="region of interest" description="Disordered" evidence="1">
    <location>
        <begin position="117"/>
        <end position="139"/>
    </location>
</feature>
<dbReference type="AlphaFoldDB" id="A0A6J7A8A3"/>
<protein>
    <submittedName>
        <fullName evidence="2">Unannotated protein</fullName>
    </submittedName>
</protein>
<name>A0A6J7A8A3_9ZZZZ</name>
<organism evidence="2">
    <name type="scientific">freshwater metagenome</name>
    <dbReference type="NCBI Taxonomy" id="449393"/>
    <lineage>
        <taxon>unclassified sequences</taxon>
        <taxon>metagenomes</taxon>
        <taxon>ecological metagenomes</taxon>
    </lineage>
</organism>
<accession>A0A6J7A8A3</accession>
<proteinExistence type="predicted"/>
<dbReference type="EMBL" id="CAFABD010000127">
    <property type="protein sequence ID" value="CAB4829052.1"/>
    <property type="molecule type" value="Genomic_DNA"/>
</dbReference>
<gene>
    <name evidence="2" type="ORF">UFOPK3166_00821</name>
</gene>
<reference evidence="2" key="1">
    <citation type="submission" date="2020-05" db="EMBL/GenBank/DDBJ databases">
        <authorList>
            <person name="Chiriac C."/>
            <person name="Salcher M."/>
            <person name="Ghai R."/>
            <person name="Kavagutti S V."/>
        </authorList>
    </citation>
    <scope>NUCLEOTIDE SEQUENCE</scope>
</reference>
<evidence type="ECO:0000313" key="2">
    <source>
        <dbReference type="EMBL" id="CAB4829052.1"/>
    </source>
</evidence>